<keyword evidence="3 6" id="KW-0731">Sigma factor</keyword>
<dbReference type="NCBIfam" id="TIGR02937">
    <property type="entry name" value="sigma70-ECF"/>
    <property type="match status" value="1"/>
</dbReference>
<dbReference type="SUPFAM" id="SSF88946">
    <property type="entry name" value="Sigma2 domain of RNA polymerase sigma factors"/>
    <property type="match status" value="1"/>
</dbReference>
<dbReference type="Proteomes" id="UP000319255">
    <property type="component" value="Unassembled WGS sequence"/>
</dbReference>
<dbReference type="InterPro" id="IPR013325">
    <property type="entry name" value="RNA_pol_sigma_r2"/>
</dbReference>
<dbReference type="OrthoDB" id="9803470at2"/>
<keyword evidence="5 6" id="KW-0804">Transcription</keyword>
<dbReference type="CDD" id="cd06171">
    <property type="entry name" value="Sigma70_r4"/>
    <property type="match status" value="1"/>
</dbReference>
<dbReference type="Gene3D" id="1.10.1740.10">
    <property type="match status" value="1"/>
</dbReference>
<evidence type="ECO:0000313" key="10">
    <source>
        <dbReference type="Proteomes" id="UP000319255"/>
    </source>
</evidence>
<gene>
    <name evidence="9" type="ORF">FJM51_08130</name>
</gene>
<organism evidence="9 10">
    <name type="scientific">Amaricoccus solimangrovi</name>
    <dbReference type="NCBI Taxonomy" id="2589815"/>
    <lineage>
        <taxon>Bacteria</taxon>
        <taxon>Pseudomonadati</taxon>
        <taxon>Pseudomonadota</taxon>
        <taxon>Alphaproteobacteria</taxon>
        <taxon>Rhodobacterales</taxon>
        <taxon>Paracoccaceae</taxon>
        <taxon>Amaricoccus</taxon>
    </lineage>
</organism>
<evidence type="ECO:0000259" key="7">
    <source>
        <dbReference type="Pfam" id="PF04542"/>
    </source>
</evidence>
<dbReference type="InterPro" id="IPR000838">
    <property type="entry name" value="RNA_pol_sigma70_ECF_CS"/>
</dbReference>
<protein>
    <recommendedName>
        <fullName evidence="6">RNA polymerase sigma factor</fullName>
    </recommendedName>
</protein>
<keyword evidence="2 6" id="KW-0805">Transcription regulation</keyword>
<dbReference type="InterPro" id="IPR036388">
    <property type="entry name" value="WH-like_DNA-bd_sf"/>
</dbReference>
<evidence type="ECO:0000256" key="3">
    <source>
        <dbReference type="ARBA" id="ARBA00023082"/>
    </source>
</evidence>
<dbReference type="InterPro" id="IPR014284">
    <property type="entry name" value="RNA_pol_sigma-70_dom"/>
</dbReference>
<evidence type="ECO:0000256" key="6">
    <source>
        <dbReference type="RuleBase" id="RU000716"/>
    </source>
</evidence>
<evidence type="ECO:0000313" key="9">
    <source>
        <dbReference type="EMBL" id="TPE51776.1"/>
    </source>
</evidence>
<dbReference type="PROSITE" id="PS01063">
    <property type="entry name" value="SIGMA70_ECF"/>
    <property type="match status" value="1"/>
</dbReference>
<evidence type="ECO:0000256" key="5">
    <source>
        <dbReference type="ARBA" id="ARBA00023163"/>
    </source>
</evidence>
<dbReference type="AlphaFoldDB" id="A0A501WZY4"/>
<dbReference type="Pfam" id="PF04542">
    <property type="entry name" value="Sigma70_r2"/>
    <property type="match status" value="1"/>
</dbReference>
<dbReference type="GO" id="GO:0016987">
    <property type="term" value="F:sigma factor activity"/>
    <property type="evidence" value="ECO:0007669"/>
    <property type="project" value="UniProtKB-KW"/>
</dbReference>
<dbReference type="InterPro" id="IPR013249">
    <property type="entry name" value="RNA_pol_sigma70_r4_t2"/>
</dbReference>
<dbReference type="InterPro" id="IPR007627">
    <property type="entry name" value="RNA_pol_sigma70_r2"/>
</dbReference>
<evidence type="ECO:0000256" key="1">
    <source>
        <dbReference type="ARBA" id="ARBA00010641"/>
    </source>
</evidence>
<sequence length="160" mass="17976">MVELIPALRAFARSLARDPTEADDLVQETLMKAIANTDKFQPGTRLRSWLFTIMRNSFSTRCVKANRERPGGADCVSALPWTEATQHWSSELREVMTAIRTLPRAQREVLVLVAMLGIEYDEAARICDCPIGTIKSRLNRAREQLRLALEPPAGNRGPRS</sequence>
<dbReference type="Gene3D" id="1.10.10.10">
    <property type="entry name" value="Winged helix-like DNA-binding domain superfamily/Winged helix DNA-binding domain"/>
    <property type="match status" value="1"/>
</dbReference>
<dbReference type="PANTHER" id="PTHR43133:SF25">
    <property type="entry name" value="RNA POLYMERASE SIGMA FACTOR RFAY-RELATED"/>
    <property type="match status" value="1"/>
</dbReference>
<comment type="caution">
    <text evidence="9">The sequence shown here is derived from an EMBL/GenBank/DDBJ whole genome shotgun (WGS) entry which is preliminary data.</text>
</comment>
<proteinExistence type="inferred from homology"/>
<keyword evidence="4 6" id="KW-0238">DNA-binding</keyword>
<dbReference type="SUPFAM" id="SSF88659">
    <property type="entry name" value="Sigma3 and sigma4 domains of RNA polymerase sigma factors"/>
    <property type="match status" value="1"/>
</dbReference>
<dbReference type="GO" id="GO:0003677">
    <property type="term" value="F:DNA binding"/>
    <property type="evidence" value="ECO:0007669"/>
    <property type="project" value="UniProtKB-KW"/>
</dbReference>
<comment type="similarity">
    <text evidence="1 6">Belongs to the sigma-70 factor family. ECF subfamily.</text>
</comment>
<feature type="domain" description="RNA polymerase sigma-70 region 2" evidence="7">
    <location>
        <begin position="4"/>
        <end position="67"/>
    </location>
</feature>
<dbReference type="EMBL" id="VFRP01000006">
    <property type="protein sequence ID" value="TPE51776.1"/>
    <property type="molecule type" value="Genomic_DNA"/>
</dbReference>
<reference evidence="9 10" key="1">
    <citation type="submission" date="2019-06" db="EMBL/GenBank/DDBJ databases">
        <title>A novel bacterium of genus Amaricoccus, isolated from marine sediment.</title>
        <authorList>
            <person name="Huang H."/>
            <person name="Mo K."/>
            <person name="Hu Y."/>
        </authorList>
    </citation>
    <scope>NUCLEOTIDE SEQUENCE [LARGE SCALE GENOMIC DNA]</scope>
    <source>
        <strain evidence="9 10">HB172011</strain>
    </source>
</reference>
<evidence type="ECO:0000256" key="4">
    <source>
        <dbReference type="ARBA" id="ARBA00023125"/>
    </source>
</evidence>
<dbReference type="PANTHER" id="PTHR43133">
    <property type="entry name" value="RNA POLYMERASE ECF-TYPE SIGMA FACTO"/>
    <property type="match status" value="1"/>
</dbReference>
<dbReference type="InterPro" id="IPR039425">
    <property type="entry name" value="RNA_pol_sigma-70-like"/>
</dbReference>
<accession>A0A501WZY4</accession>
<evidence type="ECO:0000259" key="8">
    <source>
        <dbReference type="Pfam" id="PF08281"/>
    </source>
</evidence>
<feature type="domain" description="RNA polymerase sigma factor 70 region 4 type 2" evidence="8">
    <location>
        <begin position="93"/>
        <end position="145"/>
    </location>
</feature>
<keyword evidence="10" id="KW-1185">Reference proteome</keyword>
<evidence type="ECO:0000256" key="2">
    <source>
        <dbReference type="ARBA" id="ARBA00023015"/>
    </source>
</evidence>
<dbReference type="Pfam" id="PF08281">
    <property type="entry name" value="Sigma70_r4_2"/>
    <property type="match status" value="1"/>
</dbReference>
<dbReference type="InterPro" id="IPR013324">
    <property type="entry name" value="RNA_pol_sigma_r3/r4-like"/>
</dbReference>
<name>A0A501WZY4_9RHOB</name>
<dbReference type="GO" id="GO:0006352">
    <property type="term" value="P:DNA-templated transcription initiation"/>
    <property type="evidence" value="ECO:0007669"/>
    <property type="project" value="InterPro"/>
</dbReference>